<keyword evidence="1 8" id="KW-0963">Cytoplasm</keyword>
<dbReference type="Pfam" id="PF12804">
    <property type="entry name" value="NTP_transf_3"/>
    <property type="match status" value="1"/>
</dbReference>
<evidence type="ECO:0000259" key="9">
    <source>
        <dbReference type="Pfam" id="PF12804"/>
    </source>
</evidence>
<dbReference type="AlphaFoldDB" id="A0A974NJV0"/>
<dbReference type="GO" id="GO:0005737">
    <property type="term" value="C:cytoplasm"/>
    <property type="evidence" value="ECO:0007669"/>
    <property type="project" value="UniProtKB-SubCell"/>
</dbReference>
<dbReference type="EMBL" id="CP068053">
    <property type="protein sequence ID" value="QQS99009.1"/>
    <property type="molecule type" value="Genomic_DNA"/>
</dbReference>
<dbReference type="GO" id="GO:0061603">
    <property type="term" value="F:molybdenum cofactor guanylyltransferase activity"/>
    <property type="evidence" value="ECO:0007669"/>
    <property type="project" value="UniProtKB-EC"/>
</dbReference>
<feature type="binding site" evidence="8">
    <location>
        <position position="94"/>
    </location>
    <ligand>
        <name>GTP</name>
        <dbReference type="ChEBI" id="CHEBI:37565"/>
    </ligand>
</feature>
<comment type="subcellular location">
    <subcellularLocation>
        <location evidence="8">Cytoplasm</location>
    </subcellularLocation>
</comment>
<evidence type="ECO:0000256" key="2">
    <source>
        <dbReference type="ARBA" id="ARBA00022679"/>
    </source>
</evidence>
<dbReference type="CDD" id="cd02503">
    <property type="entry name" value="MobA"/>
    <property type="match status" value="1"/>
</dbReference>
<keyword evidence="2 8" id="KW-0808">Transferase</keyword>
<comment type="similarity">
    <text evidence="8">Belongs to the MobA family.</text>
</comment>
<feature type="binding site" evidence="8">
    <location>
        <position position="94"/>
    </location>
    <ligand>
        <name>Mg(2+)</name>
        <dbReference type="ChEBI" id="CHEBI:18420"/>
    </ligand>
</feature>
<protein>
    <recommendedName>
        <fullName evidence="8">Probable molybdenum cofactor guanylyltransferase</fullName>
        <shortName evidence="8">MoCo guanylyltransferase</shortName>
        <ecNumber evidence="8">2.7.7.77</ecNumber>
    </recommendedName>
    <alternativeName>
        <fullName evidence="8">GTP:molybdopterin guanylyltransferase</fullName>
    </alternativeName>
    <alternativeName>
        <fullName evidence="8">Mo-MPT guanylyltransferase</fullName>
    </alternativeName>
    <alternativeName>
        <fullName evidence="8">Molybdopterin guanylyltransferase</fullName>
    </alternativeName>
    <alternativeName>
        <fullName evidence="8">Molybdopterin-guanine dinucleotide synthase</fullName>
        <shortName evidence="8">MGD synthase</shortName>
    </alternativeName>
</protein>
<evidence type="ECO:0000256" key="4">
    <source>
        <dbReference type="ARBA" id="ARBA00022741"/>
    </source>
</evidence>
<evidence type="ECO:0000256" key="8">
    <source>
        <dbReference type="HAMAP-Rule" id="MF_00316"/>
    </source>
</evidence>
<proteinExistence type="inferred from homology"/>
<sequence>MNTTAVILAGGKSSRMGENKALLPMKEKTNIAKIADELEKVTKQLLIVTNTPEDYRFLGYPMTTDQYPGLGPLAGIHAGLSSSGTEVSIAVACDMPFIHAGIAQEMLDAADGYDAVVPEIEGRLQPLFAVYKKSCLPVLTSCLDNHLLKVREFLAVITVKIMKEQDFRLYEEQPHLFSTSFFNMNMPEEYHQAKQLEEELGLLNKNERTIKE</sequence>
<dbReference type="InterPro" id="IPR029044">
    <property type="entry name" value="Nucleotide-diphossugar_trans"/>
</dbReference>
<comment type="cofactor">
    <cofactor evidence="8">
        <name>Mg(2+)</name>
        <dbReference type="ChEBI" id="CHEBI:18420"/>
    </cofactor>
</comment>
<accession>A0A974NJV0</accession>
<dbReference type="GO" id="GO:0005525">
    <property type="term" value="F:GTP binding"/>
    <property type="evidence" value="ECO:0007669"/>
    <property type="project" value="UniProtKB-UniRule"/>
</dbReference>
<dbReference type="EC" id="2.7.7.77" evidence="8"/>
<gene>
    <name evidence="8" type="primary">mobA</name>
    <name evidence="10" type="ORF">I6J18_15305</name>
</gene>
<dbReference type="RefSeq" id="WP_040376346.1">
    <property type="nucleotide sequence ID" value="NZ_CP068053.1"/>
</dbReference>
<dbReference type="GO" id="GO:0006777">
    <property type="term" value="P:Mo-molybdopterin cofactor biosynthetic process"/>
    <property type="evidence" value="ECO:0007669"/>
    <property type="project" value="UniProtKB-KW"/>
</dbReference>
<dbReference type="PANTHER" id="PTHR19136">
    <property type="entry name" value="MOLYBDENUM COFACTOR GUANYLYLTRANSFERASE"/>
    <property type="match status" value="1"/>
</dbReference>
<feature type="binding site" evidence="8">
    <location>
        <begin position="8"/>
        <end position="10"/>
    </location>
    <ligand>
        <name>GTP</name>
        <dbReference type="ChEBI" id="CHEBI:37565"/>
    </ligand>
</feature>
<dbReference type="GO" id="GO:0046872">
    <property type="term" value="F:metal ion binding"/>
    <property type="evidence" value="ECO:0007669"/>
    <property type="project" value="UniProtKB-KW"/>
</dbReference>
<evidence type="ECO:0000256" key="1">
    <source>
        <dbReference type="ARBA" id="ARBA00022490"/>
    </source>
</evidence>
<feature type="domain" description="MobA-like NTP transferase" evidence="9">
    <location>
        <begin position="5"/>
        <end position="146"/>
    </location>
</feature>
<evidence type="ECO:0000256" key="7">
    <source>
        <dbReference type="ARBA" id="ARBA00023150"/>
    </source>
</evidence>
<dbReference type="SUPFAM" id="SSF53448">
    <property type="entry name" value="Nucleotide-diphospho-sugar transferases"/>
    <property type="match status" value="1"/>
</dbReference>
<keyword evidence="5 8" id="KW-0460">Magnesium</keyword>
<comment type="caution">
    <text evidence="8">Lacks conserved residue(s) required for the propagation of feature annotation.</text>
</comment>
<dbReference type="Proteomes" id="UP000595254">
    <property type="component" value="Chromosome"/>
</dbReference>
<keyword evidence="7 8" id="KW-0501">Molybdenum cofactor biosynthesis</keyword>
<keyword evidence="6 8" id="KW-0342">GTP-binding</keyword>
<feature type="binding site" evidence="8">
    <location>
        <position position="65"/>
    </location>
    <ligand>
        <name>GTP</name>
        <dbReference type="ChEBI" id="CHEBI:37565"/>
    </ligand>
</feature>
<evidence type="ECO:0000256" key="5">
    <source>
        <dbReference type="ARBA" id="ARBA00022842"/>
    </source>
</evidence>
<dbReference type="InterPro" id="IPR025877">
    <property type="entry name" value="MobA-like_NTP_Trfase"/>
</dbReference>
<evidence type="ECO:0000256" key="3">
    <source>
        <dbReference type="ARBA" id="ARBA00022723"/>
    </source>
</evidence>
<name>A0A974NJV0_PERPY</name>
<dbReference type="Gene3D" id="3.90.550.10">
    <property type="entry name" value="Spore Coat Polysaccharide Biosynthesis Protein SpsA, Chain A"/>
    <property type="match status" value="1"/>
</dbReference>
<comment type="domain">
    <text evidence="8">The N-terminal domain determines nucleotide recognition and specific binding, while the C-terminal domain determines the specific binding to the target protein.</text>
</comment>
<organism evidence="10 11">
    <name type="scientific">Peribacillus psychrosaccharolyticus</name>
    <name type="common">Bacillus psychrosaccharolyticus</name>
    <dbReference type="NCBI Taxonomy" id="1407"/>
    <lineage>
        <taxon>Bacteria</taxon>
        <taxon>Bacillati</taxon>
        <taxon>Bacillota</taxon>
        <taxon>Bacilli</taxon>
        <taxon>Bacillales</taxon>
        <taxon>Bacillaceae</taxon>
        <taxon>Peribacillus</taxon>
    </lineage>
</organism>
<dbReference type="KEGG" id="ppsr:I6J18_15305"/>
<evidence type="ECO:0000313" key="10">
    <source>
        <dbReference type="EMBL" id="QQS99009.1"/>
    </source>
</evidence>
<keyword evidence="10" id="KW-0548">Nucleotidyltransferase</keyword>
<comment type="catalytic activity">
    <reaction evidence="8">
        <text>Mo-molybdopterin + GTP + H(+) = Mo-molybdopterin guanine dinucleotide + diphosphate</text>
        <dbReference type="Rhea" id="RHEA:34243"/>
        <dbReference type="ChEBI" id="CHEBI:15378"/>
        <dbReference type="ChEBI" id="CHEBI:33019"/>
        <dbReference type="ChEBI" id="CHEBI:37565"/>
        <dbReference type="ChEBI" id="CHEBI:71302"/>
        <dbReference type="ChEBI" id="CHEBI:71310"/>
        <dbReference type="EC" id="2.7.7.77"/>
    </reaction>
</comment>
<evidence type="ECO:0000313" key="11">
    <source>
        <dbReference type="Proteomes" id="UP000595254"/>
    </source>
</evidence>
<dbReference type="PANTHER" id="PTHR19136:SF81">
    <property type="entry name" value="MOLYBDENUM COFACTOR GUANYLYLTRANSFERASE"/>
    <property type="match status" value="1"/>
</dbReference>
<keyword evidence="4 8" id="KW-0547">Nucleotide-binding</keyword>
<reference evidence="10 11" key="1">
    <citation type="submission" date="2021-01" db="EMBL/GenBank/DDBJ databases">
        <title>FDA dAtabase for Regulatory Grade micrObial Sequences (FDA-ARGOS): Supporting development and validation of Infectious Disease Dx tests.</title>
        <authorList>
            <person name="Nelson B."/>
            <person name="Plummer A."/>
            <person name="Tallon L."/>
            <person name="Sadzewicz L."/>
            <person name="Zhao X."/>
            <person name="Boylan J."/>
            <person name="Ott S."/>
            <person name="Bowen H."/>
            <person name="Vavikolanu K."/>
            <person name="Mehta A."/>
            <person name="Aluvathingal J."/>
            <person name="Nadendla S."/>
            <person name="Myers T."/>
            <person name="Yan Y."/>
            <person name="Sichtig H."/>
        </authorList>
    </citation>
    <scope>NUCLEOTIDE SEQUENCE [LARGE SCALE GENOMIC DNA]</scope>
    <source>
        <strain evidence="10 11">FDAARGOS_1161</strain>
    </source>
</reference>
<evidence type="ECO:0000256" key="6">
    <source>
        <dbReference type="ARBA" id="ARBA00023134"/>
    </source>
</evidence>
<keyword evidence="3 8" id="KW-0479">Metal-binding</keyword>
<comment type="function">
    <text evidence="8">Transfers a GMP moiety from GTP to Mo-molybdopterin (Mo-MPT) cofactor (Moco or molybdenum cofactor) to form Mo-molybdopterin guanine dinucleotide (Mo-MGD) cofactor.</text>
</comment>
<keyword evidence="11" id="KW-1185">Reference proteome</keyword>
<feature type="binding site" evidence="8">
    <location>
        <position position="20"/>
    </location>
    <ligand>
        <name>GTP</name>
        <dbReference type="ChEBI" id="CHEBI:37565"/>
    </ligand>
</feature>
<dbReference type="InterPro" id="IPR013482">
    <property type="entry name" value="Molybde_CF_guanTrfase"/>
</dbReference>
<dbReference type="HAMAP" id="MF_00316">
    <property type="entry name" value="MobA"/>
    <property type="match status" value="1"/>
</dbReference>